<reference evidence="2 3" key="1">
    <citation type="submission" date="2015-04" db="EMBL/GenBank/DDBJ databases">
        <title>The draft genome sequence of Erythrobacter luteus KA37.</title>
        <authorList>
            <person name="Zhuang L."/>
            <person name="Liu Y."/>
            <person name="Shao Z."/>
        </authorList>
    </citation>
    <scope>NUCLEOTIDE SEQUENCE [LARGE SCALE GENOMIC DNA]</scope>
    <source>
        <strain evidence="2 3">KA37</strain>
    </source>
</reference>
<dbReference type="Gene3D" id="3.10.450.50">
    <property type="match status" value="1"/>
</dbReference>
<sequence>MFRSHRGSPVSEALAFVAACNSRDAHALERLLAPQFTFTDSRGGVIEGVPAMLEALRAVRAVAPDLRVEIERHSSRGDTALLSGRSLTENADLACDTQWRAVVRDGKLVEWQAYGAPSEGSLVGLLSALVDAR</sequence>
<keyword evidence="3" id="KW-1185">Reference proteome</keyword>
<evidence type="ECO:0000313" key="3">
    <source>
        <dbReference type="Proteomes" id="UP000053464"/>
    </source>
</evidence>
<name>A0A0G9MWF6_9SPHN</name>
<comment type="caution">
    <text evidence="2">The sequence shown here is derived from an EMBL/GenBank/DDBJ whole genome shotgun (WGS) entry which is preliminary data.</text>
</comment>
<dbReference type="InterPro" id="IPR032710">
    <property type="entry name" value="NTF2-like_dom_sf"/>
</dbReference>
<dbReference type="STRING" id="1581420.AAW00_01055"/>
<dbReference type="Pfam" id="PF12680">
    <property type="entry name" value="SnoaL_2"/>
    <property type="match status" value="1"/>
</dbReference>
<dbReference type="Proteomes" id="UP000053464">
    <property type="component" value="Unassembled WGS sequence"/>
</dbReference>
<dbReference type="OrthoDB" id="7425019at2"/>
<organism evidence="2 3">
    <name type="scientific">Aurantiacibacter luteus</name>
    <dbReference type="NCBI Taxonomy" id="1581420"/>
    <lineage>
        <taxon>Bacteria</taxon>
        <taxon>Pseudomonadati</taxon>
        <taxon>Pseudomonadota</taxon>
        <taxon>Alphaproteobacteria</taxon>
        <taxon>Sphingomonadales</taxon>
        <taxon>Erythrobacteraceae</taxon>
        <taxon>Aurantiacibacter</taxon>
    </lineage>
</organism>
<dbReference type="AlphaFoldDB" id="A0A0G9MWF6"/>
<feature type="domain" description="SnoaL-like" evidence="1">
    <location>
        <begin position="15"/>
        <end position="111"/>
    </location>
</feature>
<gene>
    <name evidence="2" type="ORF">AAW00_01055</name>
</gene>
<accession>A0A0G9MWF6</accession>
<dbReference type="PATRIC" id="fig|1581420.6.peg.212"/>
<evidence type="ECO:0000313" key="2">
    <source>
        <dbReference type="EMBL" id="KLE35107.1"/>
    </source>
</evidence>
<protein>
    <recommendedName>
        <fullName evidence="1">SnoaL-like domain-containing protein</fullName>
    </recommendedName>
</protein>
<dbReference type="SUPFAM" id="SSF54427">
    <property type="entry name" value="NTF2-like"/>
    <property type="match status" value="1"/>
</dbReference>
<dbReference type="RefSeq" id="WP_047002509.1">
    <property type="nucleotide sequence ID" value="NZ_LBHB01000001.1"/>
</dbReference>
<dbReference type="EMBL" id="LBHB01000001">
    <property type="protein sequence ID" value="KLE35107.1"/>
    <property type="molecule type" value="Genomic_DNA"/>
</dbReference>
<evidence type="ECO:0000259" key="1">
    <source>
        <dbReference type="Pfam" id="PF12680"/>
    </source>
</evidence>
<proteinExistence type="predicted"/>
<dbReference type="InterPro" id="IPR037401">
    <property type="entry name" value="SnoaL-like"/>
</dbReference>